<proteinExistence type="inferred from homology"/>
<evidence type="ECO:0000256" key="3">
    <source>
        <dbReference type="ARBA" id="ARBA00022692"/>
    </source>
</evidence>
<dbReference type="RefSeq" id="WP_097002171.1">
    <property type="nucleotide sequence ID" value="NZ_CBCPIF010000001.1"/>
</dbReference>
<evidence type="ECO:0000256" key="6">
    <source>
        <dbReference type="SAM" id="Phobius"/>
    </source>
</evidence>
<keyword evidence="3 6" id="KW-0812">Transmembrane</keyword>
<keyword evidence="5 6" id="KW-0472">Membrane</keyword>
<dbReference type="Pfam" id="PF04138">
    <property type="entry name" value="GtrA_DPMS_TM"/>
    <property type="match status" value="1"/>
</dbReference>
<comment type="caution">
    <text evidence="8">The sequence shown here is derived from an EMBL/GenBank/DDBJ whole genome shotgun (WGS) entry which is preliminary data.</text>
</comment>
<evidence type="ECO:0000313" key="9">
    <source>
        <dbReference type="Proteomes" id="UP000752647"/>
    </source>
</evidence>
<dbReference type="InterPro" id="IPR007267">
    <property type="entry name" value="GtrA_DPMS_TM"/>
</dbReference>
<protein>
    <submittedName>
        <fullName evidence="8">GtrA family protein</fullName>
    </submittedName>
</protein>
<organism evidence="8 9">
    <name type="scientific">Leuconostoc gasicomitatum</name>
    <dbReference type="NCBI Taxonomy" id="115778"/>
    <lineage>
        <taxon>Bacteria</taxon>
        <taxon>Bacillati</taxon>
        <taxon>Bacillota</taxon>
        <taxon>Bacilli</taxon>
        <taxon>Lactobacillales</taxon>
        <taxon>Lactobacillaceae</taxon>
        <taxon>Leuconostoc</taxon>
        <taxon>Leuconostoc gelidum group</taxon>
    </lineage>
</organism>
<dbReference type="Proteomes" id="UP000752647">
    <property type="component" value="Unassembled WGS sequence"/>
</dbReference>
<feature type="transmembrane region" description="Helical" evidence="6">
    <location>
        <begin position="85"/>
        <end position="103"/>
    </location>
</feature>
<dbReference type="AlphaFoldDB" id="A0A9Q3SX40"/>
<feature type="transmembrane region" description="Helical" evidence="6">
    <location>
        <begin position="115"/>
        <end position="134"/>
    </location>
</feature>
<comment type="subcellular location">
    <subcellularLocation>
        <location evidence="1">Membrane</location>
        <topology evidence="1">Multi-pass membrane protein</topology>
    </subcellularLocation>
</comment>
<sequence length="142" mass="16664">MLNLKNVFIKYQSFLLYVIFGVLTTIVNIIVFFILYNMLHTGHNIAYVVAWFWAVLFAYLTNRVWVFHSTSTTTASIIKEVWQFYLARVLTGIIGYFILTFGVDLLRQDANIWNIIQNIFVIVSNFVLSKLIIFKKDNEHDN</sequence>
<reference evidence="8" key="1">
    <citation type="submission" date="2021-05" db="EMBL/GenBank/DDBJ databases">
        <title>Pangenome of Leuconostoc gelidum warrants species status for Leuconostoc gelidum subsp. gasicomitatum.</title>
        <authorList>
            <person name="Johansson P."/>
            <person name="Sade E."/>
            <person name="Hultman J."/>
            <person name="Auvinen P."/>
            <person name="Bjorkroth J."/>
        </authorList>
    </citation>
    <scope>NUCLEOTIDE SEQUENCE</scope>
    <source>
        <strain evidence="8">A.21.4</strain>
    </source>
</reference>
<evidence type="ECO:0000256" key="1">
    <source>
        <dbReference type="ARBA" id="ARBA00004141"/>
    </source>
</evidence>
<evidence type="ECO:0000256" key="2">
    <source>
        <dbReference type="ARBA" id="ARBA00009399"/>
    </source>
</evidence>
<dbReference type="EMBL" id="JAHBFI010000001">
    <property type="protein sequence ID" value="MBZ5961716.1"/>
    <property type="molecule type" value="Genomic_DNA"/>
</dbReference>
<dbReference type="InterPro" id="IPR051401">
    <property type="entry name" value="GtrA_CellWall_Glycosyl"/>
</dbReference>
<evidence type="ECO:0000256" key="4">
    <source>
        <dbReference type="ARBA" id="ARBA00022989"/>
    </source>
</evidence>
<accession>A0A9Q3SX40</accession>
<comment type="similarity">
    <text evidence="2">Belongs to the GtrA family.</text>
</comment>
<gene>
    <name evidence="8" type="ORF">KIJ12_00795</name>
</gene>
<dbReference type="PANTHER" id="PTHR38459:SF5">
    <property type="entry name" value="CELL WALL TEICHOIC ACID GLYCOSYLATION PROTEIN GTCA"/>
    <property type="match status" value="1"/>
</dbReference>
<dbReference type="PANTHER" id="PTHR38459">
    <property type="entry name" value="PROPHAGE BACTOPRENOL-LINKED GLUCOSE TRANSLOCASE HOMOLOG"/>
    <property type="match status" value="1"/>
</dbReference>
<dbReference type="GO" id="GO:0000271">
    <property type="term" value="P:polysaccharide biosynthetic process"/>
    <property type="evidence" value="ECO:0007669"/>
    <property type="project" value="InterPro"/>
</dbReference>
<feature type="domain" description="GtrA/DPMS transmembrane" evidence="7">
    <location>
        <begin position="17"/>
        <end position="134"/>
    </location>
</feature>
<evidence type="ECO:0000313" key="8">
    <source>
        <dbReference type="EMBL" id="MBZ5961716.1"/>
    </source>
</evidence>
<feature type="transmembrane region" description="Helical" evidence="6">
    <location>
        <begin position="14"/>
        <end position="39"/>
    </location>
</feature>
<feature type="transmembrane region" description="Helical" evidence="6">
    <location>
        <begin position="45"/>
        <end position="65"/>
    </location>
</feature>
<evidence type="ECO:0000259" key="7">
    <source>
        <dbReference type="Pfam" id="PF04138"/>
    </source>
</evidence>
<name>A0A9Q3SX40_9LACO</name>
<dbReference type="GO" id="GO:0005886">
    <property type="term" value="C:plasma membrane"/>
    <property type="evidence" value="ECO:0007669"/>
    <property type="project" value="TreeGrafter"/>
</dbReference>
<keyword evidence="4 6" id="KW-1133">Transmembrane helix</keyword>
<evidence type="ECO:0000256" key="5">
    <source>
        <dbReference type="ARBA" id="ARBA00023136"/>
    </source>
</evidence>